<evidence type="ECO:0000313" key="1">
    <source>
        <dbReference type="EMBL" id="KRL88189.1"/>
    </source>
</evidence>
<keyword evidence="2" id="KW-1185">Reference proteome</keyword>
<name>A0A0R1U4M8_9LACO</name>
<accession>A0A0R1U4M8</accession>
<dbReference type="Pfam" id="PF19448">
    <property type="entry name" value="DUF5986"/>
    <property type="match status" value="1"/>
</dbReference>
<reference evidence="1 2" key="1">
    <citation type="journal article" date="2015" name="Genome Announc.">
        <title>Expanding the biotechnology potential of lactobacilli through comparative genomics of 213 strains and associated genera.</title>
        <authorList>
            <person name="Sun Z."/>
            <person name="Harris H.M."/>
            <person name="McCann A."/>
            <person name="Guo C."/>
            <person name="Argimon S."/>
            <person name="Zhang W."/>
            <person name="Yang X."/>
            <person name="Jeffery I.B."/>
            <person name="Cooney J.C."/>
            <person name="Kagawa T.F."/>
            <person name="Liu W."/>
            <person name="Song Y."/>
            <person name="Salvetti E."/>
            <person name="Wrobel A."/>
            <person name="Rasinkangas P."/>
            <person name="Parkhill J."/>
            <person name="Rea M.C."/>
            <person name="O'Sullivan O."/>
            <person name="Ritari J."/>
            <person name="Douillard F.P."/>
            <person name="Paul Ross R."/>
            <person name="Yang R."/>
            <person name="Briner A.E."/>
            <person name="Felis G.E."/>
            <person name="de Vos W.M."/>
            <person name="Barrangou R."/>
            <person name="Klaenhammer T.R."/>
            <person name="Caufield P.W."/>
            <person name="Cui Y."/>
            <person name="Zhang H."/>
            <person name="O'Toole P.W."/>
        </authorList>
    </citation>
    <scope>NUCLEOTIDE SEQUENCE [LARGE SCALE GENOMIC DNA]</scope>
    <source>
        <strain evidence="1 2">DSM 16043</strain>
    </source>
</reference>
<dbReference type="InterPro" id="IPR046028">
    <property type="entry name" value="DUF5986"/>
</dbReference>
<protein>
    <submittedName>
        <fullName evidence="1">Uncharacterized protein</fullName>
    </submittedName>
</protein>
<dbReference type="PATRIC" id="fig|1423763.3.peg.1636"/>
<organism evidence="1 2">
    <name type="scientific">Lactobacillus kalixensis DSM 16043</name>
    <dbReference type="NCBI Taxonomy" id="1423763"/>
    <lineage>
        <taxon>Bacteria</taxon>
        <taxon>Bacillati</taxon>
        <taxon>Bacillota</taxon>
        <taxon>Bacilli</taxon>
        <taxon>Lactobacillales</taxon>
        <taxon>Lactobacillaceae</taxon>
        <taxon>Lactobacillus</taxon>
    </lineage>
</organism>
<comment type="caution">
    <text evidence="1">The sequence shown here is derived from an EMBL/GenBank/DDBJ whole genome shotgun (WGS) entry which is preliminary data.</text>
</comment>
<dbReference type="AlphaFoldDB" id="A0A0R1U4M8"/>
<evidence type="ECO:0000313" key="2">
    <source>
        <dbReference type="Proteomes" id="UP000051036"/>
    </source>
</evidence>
<proteinExistence type="predicted"/>
<dbReference type="Proteomes" id="UP000051036">
    <property type="component" value="Unassembled WGS sequence"/>
</dbReference>
<dbReference type="STRING" id="1423763.FC46_GL001612"/>
<gene>
    <name evidence="1" type="ORF">FC46_GL001612</name>
</gene>
<dbReference type="EMBL" id="AZFM01000052">
    <property type="protein sequence ID" value="KRL88189.1"/>
    <property type="molecule type" value="Genomic_DNA"/>
</dbReference>
<sequence length="168" mass="19466">MAVFNKNDGTLYLATSRDNFFVIQKEIQQGRRSHYMYALTSQNCKKSQQLTLDGLEDPNSSEEYRLEEAKKILGENFTNVKVTYIITYDYFIDAAVNGNIFLVDSNFNLIDTVEIPEYKDPTPTNDVKISTDTEIGYQESHSNQIVKWKTDKEKRPMQNRKIINDTSN</sequence>